<dbReference type="Gene3D" id="1.20.1250.20">
    <property type="entry name" value="MFS general substrate transporter like domains"/>
    <property type="match status" value="2"/>
</dbReference>
<keyword evidence="2" id="KW-0813">Transport</keyword>
<dbReference type="GO" id="GO:0005886">
    <property type="term" value="C:plasma membrane"/>
    <property type="evidence" value="ECO:0007669"/>
    <property type="project" value="UniProtKB-SubCell"/>
</dbReference>
<dbReference type="SUPFAM" id="SSF103473">
    <property type="entry name" value="MFS general substrate transporter"/>
    <property type="match status" value="1"/>
</dbReference>
<feature type="transmembrane region" description="Helical" evidence="6">
    <location>
        <begin position="317"/>
        <end position="336"/>
    </location>
</feature>
<reference evidence="9" key="1">
    <citation type="submission" date="2017-02" db="EMBL/GenBank/DDBJ databases">
        <authorList>
            <person name="Varghese N."/>
            <person name="Submissions S."/>
        </authorList>
    </citation>
    <scope>NUCLEOTIDE SEQUENCE [LARGE SCALE GENOMIC DNA]</scope>
    <source>
        <strain evidence="9">ATCC 35199</strain>
    </source>
</reference>
<sequence>MKENISLDLKKSTNSKRWKYVILGIILMMLLGTVYSYSVFRLAVQNYFEVDFTSSGLPYMASLAFYSLFMFVTGRFIDRFHPRNIMIFGSLLVALGWILSAFAPNIYVLTLTYGVISGAGVGIAYGVPMTVVARWFPEKKGFAVGLVLVGFGLSPLITAPLARTIVELVGLTRAFLILGAGFAVFLPVLSYFFEYPELEASSQIKEEGKSVKVSGHTTKEMLKDKSFKGLYINFIIGTTIGLMLVGMTTSIGVEYVGLTATKVTMLMTIFAIFNGMGRPTFGWLTDRLSPRKAMLLSYILIISAALVMVLFGESSLIVYIIGFAIFWFNLGGWLAIAPASTMNMYGTGHYSQNYGLVFTAYGIGAVTGVITSGMLIDAHGNYKLLFYYIIALCLAGIFSTINFIKPQNA</sequence>
<keyword evidence="3 6" id="KW-0812">Transmembrane</keyword>
<feature type="transmembrane region" description="Helical" evidence="6">
    <location>
        <begin position="255"/>
        <end position="273"/>
    </location>
</feature>
<feature type="transmembrane region" description="Helical" evidence="6">
    <location>
        <begin position="113"/>
        <end position="136"/>
    </location>
</feature>
<evidence type="ECO:0000256" key="1">
    <source>
        <dbReference type="ARBA" id="ARBA00004651"/>
    </source>
</evidence>
<name>A0A1T5CWI9_9FIRM</name>
<proteinExistence type="predicted"/>
<dbReference type="EMBL" id="FUYN01000006">
    <property type="protein sequence ID" value="SKB63802.1"/>
    <property type="molecule type" value="Genomic_DNA"/>
</dbReference>
<dbReference type="GO" id="GO:0022857">
    <property type="term" value="F:transmembrane transporter activity"/>
    <property type="evidence" value="ECO:0007669"/>
    <property type="project" value="InterPro"/>
</dbReference>
<feature type="transmembrane region" description="Helical" evidence="6">
    <location>
        <begin position="293"/>
        <end position="311"/>
    </location>
</feature>
<dbReference type="PANTHER" id="PTHR11360">
    <property type="entry name" value="MONOCARBOXYLATE TRANSPORTER"/>
    <property type="match status" value="1"/>
</dbReference>
<keyword evidence="5 6" id="KW-0472">Membrane</keyword>
<feature type="transmembrane region" description="Helical" evidence="6">
    <location>
        <begin position="230"/>
        <end position="249"/>
    </location>
</feature>
<protein>
    <submittedName>
        <fullName evidence="8">Predicted arabinose efflux permease, MFS family</fullName>
    </submittedName>
</protein>
<evidence type="ECO:0000256" key="4">
    <source>
        <dbReference type="ARBA" id="ARBA00022989"/>
    </source>
</evidence>
<dbReference type="InterPro" id="IPR020846">
    <property type="entry name" value="MFS_dom"/>
</dbReference>
<accession>A0A1T5CWI9</accession>
<dbReference type="InterPro" id="IPR036259">
    <property type="entry name" value="MFS_trans_sf"/>
</dbReference>
<dbReference type="InterPro" id="IPR024989">
    <property type="entry name" value="MFS_assoc_dom"/>
</dbReference>
<dbReference type="Proteomes" id="UP000243406">
    <property type="component" value="Unassembled WGS sequence"/>
</dbReference>
<evidence type="ECO:0000256" key="5">
    <source>
        <dbReference type="ARBA" id="ARBA00023136"/>
    </source>
</evidence>
<evidence type="ECO:0000313" key="8">
    <source>
        <dbReference type="EMBL" id="SKB63802.1"/>
    </source>
</evidence>
<dbReference type="CDD" id="cd17353">
    <property type="entry name" value="MFS_OFA_like"/>
    <property type="match status" value="1"/>
</dbReference>
<feature type="transmembrane region" description="Helical" evidence="6">
    <location>
        <begin position="56"/>
        <end position="73"/>
    </location>
</feature>
<feature type="transmembrane region" description="Helical" evidence="6">
    <location>
        <begin position="20"/>
        <end position="44"/>
    </location>
</feature>
<evidence type="ECO:0000256" key="2">
    <source>
        <dbReference type="ARBA" id="ARBA00022448"/>
    </source>
</evidence>
<comment type="subcellular location">
    <subcellularLocation>
        <location evidence="1">Cell membrane</location>
        <topology evidence="1">Multi-pass membrane protein</topology>
    </subcellularLocation>
</comment>
<dbReference type="PROSITE" id="PS50850">
    <property type="entry name" value="MFS"/>
    <property type="match status" value="1"/>
</dbReference>
<evidence type="ECO:0000313" key="9">
    <source>
        <dbReference type="Proteomes" id="UP000243406"/>
    </source>
</evidence>
<evidence type="ECO:0000256" key="6">
    <source>
        <dbReference type="SAM" id="Phobius"/>
    </source>
</evidence>
<feature type="domain" description="Major facilitator superfamily (MFS) profile" evidence="7">
    <location>
        <begin position="17"/>
        <end position="408"/>
    </location>
</feature>
<organism evidence="8 9">
    <name type="scientific">Acetoanaerobium noterae</name>
    <dbReference type="NCBI Taxonomy" id="745369"/>
    <lineage>
        <taxon>Bacteria</taxon>
        <taxon>Bacillati</taxon>
        <taxon>Bacillota</taxon>
        <taxon>Clostridia</taxon>
        <taxon>Peptostreptococcales</taxon>
        <taxon>Filifactoraceae</taxon>
        <taxon>Acetoanaerobium</taxon>
    </lineage>
</organism>
<dbReference type="AlphaFoldDB" id="A0A1T5CWI9"/>
<dbReference type="PANTHER" id="PTHR11360:SF304">
    <property type="entry name" value="MFS DOMAIN-CONTAINING PROTEIN"/>
    <property type="match status" value="1"/>
</dbReference>
<keyword evidence="4 6" id="KW-1133">Transmembrane helix</keyword>
<feature type="transmembrane region" description="Helical" evidence="6">
    <location>
        <begin position="174"/>
        <end position="193"/>
    </location>
</feature>
<evidence type="ECO:0000256" key="3">
    <source>
        <dbReference type="ARBA" id="ARBA00022692"/>
    </source>
</evidence>
<dbReference type="Pfam" id="PF07690">
    <property type="entry name" value="MFS_1"/>
    <property type="match status" value="1"/>
</dbReference>
<feature type="transmembrane region" description="Helical" evidence="6">
    <location>
        <begin position="384"/>
        <end position="404"/>
    </location>
</feature>
<dbReference type="Pfam" id="PF12832">
    <property type="entry name" value="MFS_1_like"/>
    <property type="match status" value="1"/>
</dbReference>
<feature type="transmembrane region" description="Helical" evidence="6">
    <location>
        <begin position="85"/>
        <end position="107"/>
    </location>
</feature>
<dbReference type="InterPro" id="IPR050327">
    <property type="entry name" value="Proton-linked_MCT"/>
</dbReference>
<keyword evidence="9" id="KW-1185">Reference proteome</keyword>
<feature type="transmembrane region" description="Helical" evidence="6">
    <location>
        <begin position="356"/>
        <end position="378"/>
    </location>
</feature>
<evidence type="ECO:0000259" key="7">
    <source>
        <dbReference type="PROSITE" id="PS50850"/>
    </source>
</evidence>
<feature type="transmembrane region" description="Helical" evidence="6">
    <location>
        <begin position="143"/>
        <end position="162"/>
    </location>
</feature>
<dbReference type="RefSeq" id="WP_079590200.1">
    <property type="nucleotide sequence ID" value="NZ_FUYN01000006.1"/>
</dbReference>
<dbReference type="InterPro" id="IPR011701">
    <property type="entry name" value="MFS"/>
</dbReference>
<gene>
    <name evidence="8" type="ORF">SAMN02745120_2419</name>
</gene>
<dbReference type="OrthoDB" id="9793415at2"/>